<dbReference type="AlphaFoldDB" id="A0A8J6BY77"/>
<evidence type="ECO:0000313" key="1">
    <source>
        <dbReference type="EMBL" id="KAG8096370.1"/>
    </source>
</evidence>
<accession>A0A8J6BY77</accession>
<proteinExistence type="predicted"/>
<protein>
    <submittedName>
        <fullName evidence="1">Uncharacterized protein</fullName>
    </submittedName>
</protein>
<gene>
    <name evidence="1" type="ORF">GUJ93_ZPchr0013g35031</name>
</gene>
<comment type="caution">
    <text evidence="1">The sequence shown here is derived from an EMBL/GenBank/DDBJ whole genome shotgun (WGS) entry which is preliminary data.</text>
</comment>
<sequence length="156" mass="17274">MGGNVGRVMTGAWMHDGHGAGLLEVTARVEKGNSMVRVRERRMTEWWKDKSGGLSGASTWLQVQVTCGRVLAYRSEQARAQVGGDFDVRAQPLRGARGWAHGRERRVQQRARRVARVASWRSAGQQPCAVCVCGERCWVQAHSRAPHAGMRDGHSQ</sequence>
<reference evidence="1" key="1">
    <citation type="journal article" date="2021" name="bioRxiv">
        <title>Whole Genome Assembly and Annotation of Northern Wild Rice, Zizania palustris L., Supports a Whole Genome Duplication in the Zizania Genus.</title>
        <authorList>
            <person name="Haas M."/>
            <person name="Kono T."/>
            <person name="Macchietto M."/>
            <person name="Millas R."/>
            <person name="McGilp L."/>
            <person name="Shao M."/>
            <person name="Duquette J."/>
            <person name="Hirsch C.N."/>
            <person name="Kimball J."/>
        </authorList>
    </citation>
    <scope>NUCLEOTIDE SEQUENCE</scope>
    <source>
        <tissue evidence="1">Fresh leaf tissue</tissue>
    </source>
</reference>
<dbReference type="Proteomes" id="UP000729402">
    <property type="component" value="Unassembled WGS sequence"/>
</dbReference>
<organism evidence="1 2">
    <name type="scientific">Zizania palustris</name>
    <name type="common">Northern wild rice</name>
    <dbReference type="NCBI Taxonomy" id="103762"/>
    <lineage>
        <taxon>Eukaryota</taxon>
        <taxon>Viridiplantae</taxon>
        <taxon>Streptophyta</taxon>
        <taxon>Embryophyta</taxon>
        <taxon>Tracheophyta</taxon>
        <taxon>Spermatophyta</taxon>
        <taxon>Magnoliopsida</taxon>
        <taxon>Liliopsida</taxon>
        <taxon>Poales</taxon>
        <taxon>Poaceae</taxon>
        <taxon>BOP clade</taxon>
        <taxon>Oryzoideae</taxon>
        <taxon>Oryzeae</taxon>
        <taxon>Zizaniinae</taxon>
        <taxon>Zizania</taxon>
    </lineage>
</organism>
<evidence type="ECO:0000313" key="2">
    <source>
        <dbReference type="Proteomes" id="UP000729402"/>
    </source>
</evidence>
<keyword evidence="2" id="KW-1185">Reference proteome</keyword>
<dbReference type="EMBL" id="JAAALK010000079">
    <property type="protein sequence ID" value="KAG8096370.1"/>
    <property type="molecule type" value="Genomic_DNA"/>
</dbReference>
<reference evidence="1" key="2">
    <citation type="submission" date="2021-02" db="EMBL/GenBank/DDBJ databases">
        <authorList>
            <person name="Kimball J.A."/>
            <person name="Haas M.W."/>
            <person name="Macchietto M."/>
            <person name="Kono T."/>
            <person name="Duquette J."/>
            <person name="Shao M."/>
        </authorList>
    </citation>
    <scope>NUCLEOTIDE SEQUENCE</scope>
    <source>
        <tissue evidence="1">Fresh leaf tissue</tissue>
    </source>
</reference>
<name>A0A8J6BY77_ZIZPA</name>